<protein>
    <submittedName>
        <fullName evidence="3">Uncharacterized protein</fullName>
    </submittedName>
</protein>
<feature type="region of interest" description="Disordered" evidence="1">
    <location>
        <begin position="13"/>
        <end position="35"/>
    </location>
</feature>
<dbReference type="Proteomes" id="UP001221757">
    <property type="component" value="Unassembled WGS sequence"/>
</dbReference>
<keyword evidence="2" id="KW-1133">Transmembrane helix</keyword>
<proteinExistence type="predicted"/>
<dbReference type="AlphaFoldDB" id="A0AAD7C6R8"/>
<keyword evidence="2" id="KW-0472">Membrane</keyword>
<organism evidence="3 4">
    <name type="scientific">Mycena rosella</name>
    <name type="common">Pink bonnet</name>
    <name type="synonym">Agaricus rosellus</name>
    <dbReference type="NCBI Taxonomy" id="1033263"/>
    <lineage>
        <taxon>Eukaryota</taxon>
        <taxon>Fungi</taxon>
        <taxon>Dikarya</taxon>
        <taxon>Basidiomycota</taxon>
        <taxon>Agaricomycotina</taxon>
        <taxon>Agaricomycetes</taxon>
        <taxon>Agaricomycetidae</taxon>
        <taxon>Agaricales</taxon>
        <taxon>Marasmiineae</taxon>
        <taxon>Mycenaceae</taxon>
        <taxon>Mycena</taxon>
    </lineage>
</organism>
<feature type="transmembrane region" description="Helical" evidence="2">
    <location>
        <begin position="147"/>
        <end position="165"/>
    </location>
</feature>
<comment type="caution">
    <text evidence="3">The sequence shown here is derived from an EMBL/GenBank/DDBJ whole genome shotgun (WGS) entry which is preliminary data.</text>
</comment>
<keyword evidence="2" id="KW-0812">Transmembrane</keyword>
<dbReference type="EMBL" id="JARKIE010000424">
    <property type="protein sequence ID" value="KAJ7640615.1"/>
    <property type="molecule type" value="Genomic_DNA"/>
</dbReference>
<accession>A0AAD7C6R8</accession>
<reference evidence="3" key="1">
    <citation type="submission" date="2023-03" db="EMBL/GenBank/DDBJ databases">
        <title>Massive genome expansion in bonnet fungi (Mycena s.s.) driven by repeated elements and novel gene families across ecological guilds.</title>
        <authorList>
            <consortium name="Lawrence Berkeley National Laboratory"/>
            <person name="Harder C.B."/>
            <person name="Miyauchi S."/>
            <person name="Viragh M."/>
            <person name="Kuo A."/>
            <person name="Thoen E."/>
            <person name="Andreopoulos B."/>
            <person name="Lu D."/>
            <person name="Skrede I."/>
            <person name="Drula E."/>
            <person name="Henrissat B."/>
            <person name="Morin E."/>
            <person name="Kohler A."/>
            <person name="Barry K."/>
            <person name="LaButti K."/>
            <person name="Morin E."/>
            <person name="Salamov A."/>
            <person name="Lipzen A."/>
            <person name="Mereny Z."/>
            <person name="Hegedus B."/>
            <person name="Baldrian P."/>
            <person name="Stursova M."/>
            <person name="Weitz H."/>
            <person name="Taylor A."/>
            <person name="Grigoriev I.V."/>
            <person name="Nagy L.G."/>
            <person name="Martin F."/>
            <person name="Kauserud H."/>
        </authorList>
    </citation>
    <scope>NUCLEOTIDE SEQUENCE</scope>
    <source>
        <strain evidence="3">CBHHK067</strain>
    </source>
</reference>
<feature type="transmembrane region" description="Helical" evidence="2">
    <location>
        <begin position="50"/>
        <end position="71"/>
    </location>
</feature>
<gene>
    <name evidence="3" type="ORF">B0H17DRAFT_1216521</name>
</gene>
<sequence length="175" mass="18446">MASSAAPVAFTSCIGGDVPEGEEQRGRHRQHPAHPPRGAALILKETNGHALSYGGVSVVSMLLSLLVWPTYGSSCGAFFGPHLKRIRVAAHLHLGRRTFVAAASWYASPDRVVTGSPTRRFADATLASLPRSSASCGMSTDLVETSFSAIFLFIPGSASSSLLFLSSISRPFADT</sequence>
<evidence type="ECO:0000313" key="3">
    <source>
        <dbReference type="EMBL" id="KAJ7640615.1"/>
    </source>
</evidence>
<evidence type="ECO:0000313" key="4">
    <source>
        <dbReference type="Proteomes" id="UP001221757"/>
    </source>
</evidence>
<keyword evidence="4" id="KW-1185">Reference proteome</keyword>
<evidence type="ECO:0000256" key="2">
    <source>
        <dbReference type="SAM" id="Phobius"/>
    </source>
</evidence>
<evidence type="ECO:0000256" key="1">
    <source>
        <dbReference type="SAM" id="MobiDB-lite"/>
    </source>
</evidence>
<name>A0AAD7C6R8_MYCRO</name>